<accession>A0A5C6NAH5</accession>
<name>A0A5C6NAH5_9TELE</name>
<sequence length="53" mass="6251">METPWSQRIETGEENKVSKELEEQIHPGGQSEEELKNLCVFRDQDIHQAQRQN</sequence>
<keyword evidence="3" id="KW-1185">Reference proteome</keyword>
<comment type="caution">
    <text evidence="2">The sequence shown here is derived from an EMBL/GenBank/DDBJ whole genome shotgun (WGS) entry which is preliminary data.</text>
</comment>
<protein>
    <submittedName>
        <fullName evidence="2">Uncharacterized protein</fullName>
    </submittedName>
</protein>
<dbReference type="Proteomes" id="UP000324091">
    <property type="component" value="Chromosome 22"/>
</dbReference>
<gene>
    <name evidence="2" type="ORF">D4764_22G0001290</name>
</gene>
<feature type="region of interest" description="Disordered" evidence="1">
    <location>
        <begin position="1"/>
        <end position="32"/>
    </location>
</feature>
<dbReference type="AlphaFoldDB" id="A0A5C6NAH5"/>
<evidence type="ECO:0000313" key="3">
    <source>
        <dbReference type="Proteomes" id="UP000324091"/>
    </source>
</evidence>
<feature type="compositionally biased region" description="Basic and acidic residues" evidence="1">
    <location>
        <begin position="10"/>
        <end position="25"/>
    </location>
</feature>
<reference evidence="2 3" key="1">
    <citation type="submission" date="2019-04" db="EMBL/GenBank/DDBJ databases">
        <title>Chromosome genome assembly for Takifugu flavidus.</title>
        <authorList>
            <person name="Xiao S."/>
        </authorList>
    </citation>
    <scope>NUCLEOTIDE SEQUENCE [LARGE SCALE GENOMIC DNA]</scope>
    <source>
        <strain evidence="2">HTHZ2018</strain>
        <tissue evidence="2">Muscle</tissue>
    </source>
</reference>
<evidence type="ECO:0000256" key="1">
    <source>
        <dbReference type="SAM" id="MobiDB-lite"/>
    </source>
</evidence>
<evidence type="ECO:0000313" key="2">
    <source>
        <dbReference type="EMBL" id="TWW64482.1"/>
    </source>
</evidence>
<organism evidence="2 3">
    <name type="scientific">Takifugu flavidus</name>
    <name type="common">sansaifugu</name>
    <dbReference type="NCBI Taxonomy" id="433684"/>
    <lineage>
        <taxon>Eukaryota</taxon>
        <taxon>Metazoa</taxon>
        <taxon>Chordata</taxon>
        <taxon>Craniata</taxon>
        <taxon>Vertebrata</taxon>
        <taxon>Euteleostomi</taxon>
        <taxon>Actinopterygii</taxon>
        <taxon>Neopterygii</taxon>
        <taxon>Teleostei</taxon>
        <taxon>Neoteleostei</taxon>
        <taxon>Acanthomorphata</taxon>
        <taxon>Eupercaria</taxon>
        <taxon>Tetraodontiformes</taxon>
        <taxon>Tetradontoidea</taxon>
        <taxon>Tetraodontidae</taxon>
        <taxon>Takifugu</taxon>
    </lineage>
</organism>
<dbReference type="EMBL" id="RHFK02000015">
    <property type="protein sequence ID" value="TWW64482.1"/>
    <property type="molecule type" value="Genomic_DNA"/>
</dbReference>
<proteinExistence type="predicted"/>